<evidence type="ECO:0000259" key="2">
    <source>
        <dbReference type="Pfam" id="PF13625"/>
    </source>
</evidence>
<name>A0A853ANN2_9PSEU</name>
<dbReference type="AlphaFoldDB" id="A0A853ANN2"/>
<accession>A0A853ANN2</accession>
<evidence type="ECO:0000256" key="1">
    <source>
        <dbReference type="SAM" id="MobiDB-lite"/>
    </source>
</evidence>
<dbReference type="InterPro" id="IPR032830">
    <property type="entry name" value="XPB/Ssl2_N"/>
</dbReference>
<protein>
    <recommendedName>
        <fullName evidence="2">Helicase XPB/Ssl2 N-terminal domain-containing protein</fullName>
    </recommendedName>
</protein>
<feature type="domain" description="Helicase XPB/Ssl2 N-terminal" evidence="2">
    <location>
        <begin position="465"/>
        <end position="587"/>
    </location>
</feature>
<dbReference type="EMBL" id="JACCFJ010000001">
    <property type="protein sequence ID" value="NYI81591.1"/>
    <property type="molecule type" value="Genomic_DNA"/>
</dbReference>
<reference evidence="3 4" key="1">
    <citation type="submission" date="2020-07" db="EMBL/GenBank/DDBJ databases">
        <title>Sequencing the genomes of 1000 actinobacteria strains.</title>
        <authorList>
            <person name="Klenk H.-P."/>
        </authorList>
    </citation>
    <scope>NUCLEOTIDE SEQUENCE [LARGE SCALE GENOMIC DNA]</scope>
    <source>
        <strain evidence="3 4">DSM 44065</strain>
    </source>
</reference>
<sequence length="750" mass="80585">MSPLAEWLRARSDEALVALLRARPDLATPPPADTSVLATRVGVRSSVARACEDLDSFALSTLEALVLLDADQAPVTLEAVAGMLGGDITPPQARRAVDRLRDLALAWGDDDALAVPPAVREVLPTFPAGLGRRAEHLTEDAAKAALAELDEEERRLVDKLAAGSPIGRTKDAAKQVPLERATNPVQRMLAKGLLLRRDAETVELPRQLALAVRGEHPMGEVEAEEPIPDLTSTAQSDVDSTGAGAVLELLRHLEDLLGAWGEEPPDVLRSGGVGVRELRRTAKAIEVDETRLALLVELAVAANLIAHDESAEPQWVPTYQSDTWLASPPEQRWATLAQAWLDLPRLPGLIGARDEKDRLLGPLSEDLRRPLAPKDRRRVLDYLDELPGGHGARPDDVAAVLAWRAPRRGGRLRDDLVRWTLAEATTLGVVALHALTSAGRALLADGPAEAARLLADALPEPLDHVLVQADLTVVAPGRLEPDLAAEMKLVADVESAGSATVYRISDSSVRRALDAGHTADDLHALFRTRSRTPVPQSLTYLIDDVARRHGRLRAGTAAAFLRCDDPLLLAEVMAKPESEQLELRRIAPTVLVSPLPLADVVETLRAAGFTPVAEGPDGNVLDLRESGRRVRGKNRPAPPAGLARPGDEQLAEIVGQLRAVDRAGTARRGSAVSPERGRPSAEATLQLLRDAAREQRSVWLGFVDTHGVRSERVVRPVTVGGGVLQGVDTATDELGRFPLHRIMAVALVED</sequence>
<evidence type="ECO:0000313" key="4">
    <source>
        <dbReference type="Proteomes" id="UP000587002"/>
    </source>
</evidence>
<gene>
    <name evidence="3" type="ORF">HNR68_000221</name>
</gene>
<organism evidence="3 4">
    <name type="scientific">Saccharopolyspora hordei</name>
    <dbReference type="NCBI Taxonomy" id="1838"/>
    <lineage>
        <taxon>Bacteria</taxon>
        <taxon>Bacillati</taxon>
        <taxon>Actinomycetota</taxon>
        <taxon>Actinomycetes</taxon>
        <taxon>Pseudonocardiales</taxon>
        <taxon>Pseudonocardiaceae</taxon>
        <taxon>Saccharopolyspora</taxon>
    </lineage>
</organism>
<proteinExistence type="predicted"/>
<dbReference type="Pfam" id="PF13625">
    <property type="entry name" value="Helicase_C_3"/>
    <property type="match status" value="1"/>
</dbReference>
<keyword evidence="4" id="KW-1185">Reference proteome</keyword>
<evidence type="ECO:0000313" key="3">
    <source>
        <dbReference type="EMBL" id="NYI81591.1"/>
    </source>
</evidence>
<comment type="caution">
    <text evidence="3">The sequence shown here is derived from an EMBL/GenBank/DDBJ whole genome shotgun (WGS) entry which is preliminary data.</text>
</comment>
<feature type="region of interest" description="Disordered" evidence="1">
    <location>
        <begin position="618"/>
        <end position="646"/>
    </location>
</feature>
<dbReference type="RefSeq" id="WP_179716733.1">
    <property type="nucleotide sequence ID" value="NZ_BAABFH010000001.1"/>
</dbReference>
<dbReference type="Proteomes" id="UP000587002">
    <property type="component" value="Unassembled WGS sequence"/>
</dbReference>